<evidence type="ECO:0000313" key="1">
    <source>
        <dbReference type="EMBL" id="KAK1939379.1"/>
    </source>
</evidence>
<dbReference type="Proteomes" id="UP001259832">
    <property type="component" value="Unassembled WGS sequence"/>
</dbReference>
<keyword evidence="2" id="KW-1185">Reference proteome</keyword>
<reference evidence="1" key="1">
    <citation type="submission" date="2023-08" db="EMBL/GenBank/DDBJ databases">
        <title>Reference Genome Resource for the Citrus Pathogen Phytophthora citrophthora.</title>
        <authorList>
            <person name="Moller H."/>
            <person name="Coetzee B."/>
            <person name="Rose L.J."/>
            <person name="Van Niekerk J.M."/>
        </authorList>
    </citation>
    <scope>NUCLEOTIDE SEQUENCE</scope>
    <source>
        <strain evidence="1">STE-U-9442</strain>
    </source>
</reference>
<accession>A0AAD9GJ12</accession>
<dbReference type="AlphaFoldDB" id="A0AAD9GJ12"/>
<dbReference type="EMBL" id="JASMQC010000016">
    <property type="protein sequence ID" value="KAK1939379.1"/>
    <property type="molecule type" value="Genomic_DNA"/>
</dbReference>
<comment type="caution">
    <text evidence="1">The sequence shown here is derived from an EMBL/GenBank/DDBJ whole genome shotgun (WGS) entry which is preliminary data.</text>
</comment>
<name>A0AAD9GJ12_9STRA</name>
<evidence type="ECO:0000313" key="2">
    <source>
        <dbReference type="Proteomes" id="UP001259832"/>
    </source>
</evidence>
<sequence>MTPGRRGAHVMREVPLEDEAYIVAAYNHSHIGHAAVLFVQGRKRLVYDKKNEQGKPITSAKGWINFYPFIRPFIMFK</sequence>
<protein>
    <submittedName>
        <fullName evidence="1">Uncharacterized protein</fullName>
    </submittedName>
</protein>
<proteinExistence type="predicted"/>
<gene>
    <name evidence="1" type="ORF">P3T76_008763</name>
</gene>
<organism evidence="1 2">
    <name type="scientific">Phytophthora citrophthora</name>
    <dbReference type="NCBI Taxonomy" id="4793"/>
    <lineage>
        <taxon>Eukaryota</taxon>
        <taxon>Sar</taxon>
        <taxon>Stramenopiles</taxon>
        <taxon>Oomycota</taxon>
        <taxon>Peronosporomycetes</taxon>
        <taxon>Peronosporales</taxon>
        <taxon>Peronosporaceae</taxon>
        <taxon>Phytophthora</taxon>
    </lineage>
</organism>